<comment type="caution">
    <text evidence="1">The sequence shown here is derived from an EMBL/GenBank/DDBJ whole genome shotgun (WGS) entry which is preliminary data.</text>
</comment>
<protein>
    <recommendedName>
        <fullName evidence="3">Transposase</fullName>
    </recommendedName>
</protein>
<accession>A0ABT9QNJ4</accession>
<keyword evidence="2" id="KW-1185">Reference proteome</keyword>
<dbReference type="EMBL" id="JAUSQU010000001">
    <property type="protein sequence ID" value="MDP9848333.1"/>
    <property type="molecule type" value="Genomic_DNA"/>
</dbReference>
<dbReference type="Proteomes" id="UP001225356">
    <property type="component" value="Unassembled WGS sequence"/>
</dbReference>
<evidence type="ECO:0000313" key="2">
    <source>
        <dbReference type="Proteomes" id="UP001225356"/>
    </source>
</evidence>
<evidence type="ECO:0000313" key="1">
    <source>
        <dbReference type="EMBL" id="MDP9848333.1"/>
    </source>
</evidence>
<proteinExistence type="predicted"/>
<evidence type="ECO:0008006" key="3">
    <source>
        <dbReference type="Google" id="ProtNLM"/>
    </source>
</evidence>
<organism evidence="1 2">
    <name type="scientific">Streptosporangium lutulentum</name>
    <dbReference type="NCBI Taxonomy" id="1461250"/>
    <lineage>
        <taxon>Bacteria</taxon>
        <taxon>Bacillati</taxon>
        <taxon>Actinomycetota</taxon>
        <taxon>Actinomycetes</taxon>
        <taxon>Streptosporangiales</taxon>
        <taxon>Streptosporangiaceae</taxon>
        <taxon>Streptosporangium</taxon>
    </lineage>
</organism>
<reference evidence="1 2" key="1">
    <citation type="submission" date="2023-07" db="EMBL/GenBank/DDBJ databases">
        <title>Sequencing the genomes of 1000 actinobacteria strains.</title>
        <authorList>
            <person name="Klenk H.-P."/>
        </authorList>
    </citation>
    <scope>NUCLEOTIDE SEQUENCE [LARGE SCALE GENOMIC DNA]</scope>
    <source>
        <strain evidence="1 2">DSM 46740</strain>
    </source>
</reference>
<sequence>MRQADPDDGRRADGLTNAEKDELARLRREIKLLR</sequence>
<gene>
    <name evidence="1" type="ORF">J2853_007544</name>
</gene>
<name>A0ABT9QNJ4_9ACTN</name>